<accession>K2GCS0</accession>
<name>K2GCS0_9BACT</name>
<organism evidence="1">
    <name type="scientific">uncultured bacterium</name>
    <name type="common">gcode 4</name>
    <dbReference type="NCBI Taxonomy" id="1234023"/>
    <lineage>
        <taxon>Bacteria</taxon>
        <taxon>environmental samples</taxon>
    </lineage>
</organism>
<dbReference type="AlphaFoldDB" id="K2GCS0"/>
<evidence type="ECO:0000313" key="1">
    <source>
        <dbReference type="EMBL" id="EKE28019.1"/>
    </source>
</evidence>
<protein>
    <submittedName>
        <fullName evidence="1">Uncharacterized protein</fullName>
    </submittedName>
</protein>
<dbReference type="EMBL" id="AMFJ01000384">
    <property type="protein sequence ID" value="EKE28019.1"/>
    <property type="molecule type" value="Genomic_DNA"/>
</dbReference>
<gene>
    <name evidence="1" type="ORF">ACD_3C00110G0002</name>
</gene>
<comment type="caution">
    <text evidence="1">The sequence shown here is derived from an EMBL/GenBank/DDBJ whole genome shotgun (WGS) entry which is preliminary data.</text>
</comment>
<reference evidence="1" key="1">
    <citation type="journal article" date="2012" name="Science">
        <title>Fermentation, hydrogen, and sulfur metabolism in multiple uncultivated bacterial phyla.</title>
        <authorList>
            <person name="Wrighton K.C."/>
            <person name="Thomas B.C."/>
            <person name="Sharon I."/>
            <person name="Miller C.S."/>
            <person name="Castelle C.J."/>
            <person name="VerBerkmoes N.C."/>
            <person name="Wilkins M.J."/>
            <person name="Hettich R.L."/>
            <person name="Lipton M.S."/>
            <person name="Williams K.H."/>
            <person name="Long P.E."/>
            <person name="Banfield J.F."/>
        </authorList>
    </citation>
    <scope>NUCLEOTIDE SEQUENCE [LARGE SCALE GENOMIC DNA]</scope>
</reference>
<sequence>MNPENKEVQDNKNILSWMNETTKKDVAKREWDKITEILPKAATKEEMQRYFKNRVEIYQDNAIFDKKGVVPMNEKSEIFKFESEGNKDISFMVYNEIENNCYKISIDKENKLCVTQTIPSFSLIYQES</sequence>
<proteinExistence type="predicted"/>